<dbReference type="InterPro" id="IPR000644">
    <property type="entry name" value="CBS_dom"/>
</dbReference>
<organism evidence="5 6">
    <name type="scientific">Filifactor alocis (strain ATCC 35896 / CCUG 47790 / D40 B5)</name>
    <name type="common">Fusobacterium alocis</name>
    <dbReference type="NCBI Taxonomy" id="546269"/>
    <lineage>
        <taxon>Bacteria</taxon>
        <taxon>Bacillati</taxon>
        <taxon>Bacillota</taxon>
        <taxon>Clostridia</taxon>
        <taxon>Peptostreptococcales</taxon>
        <taxon>Filifactoraceae</taxon>
        <taxon>Filifactor</taxon>
    </lineage>
</organism>
<reference evidence="6" key="1">
    <citation type="submission" date="2010-12" db="EMBL/GenBank/DDBJ databases">
        <title>The genome sequence of Filifactor alocis strain ATCC 35896.</title>
        <authorList>
            <consortium name="The Broad Institute Genome Sequencing Platform"/>
            <person name="Ward D."/>
            <person name="Earl A."/>
            <person name="Feldgarden M."/>
            <person name="Young S.K."/>
            <person name="Gargeya S."/>
            <person name="Zeng Q."/>
            <person name="Alvarado L."/>
            <person name="Berlin A."/>
            <person name="Bochicchio J."/>
            <person name="Chapman S.B."/>
            <person name="Chen Z."/>
            <person name="Freedman E."/>
            <person name="Gellesch M."/>
            <person name="Goldberg J."/>
            <person name="Griggs A."/>
            <person name="Gujja S."/>
            <person name="Heilman E."/>
            <person name="Heiman D."/>
            <person name="Howarth C."/>
            <person name="Mehta T."/>
            <person name="Neiman D."/>
            <person name="Pearson M."/>
            <person name="Roberts A."/>
            <person name="Saif S."/>
            <person name="Shea T."/>
            <person name="Shenoy N."/>
            <person name="Sisk P."/>
            <person name="Stolte C."/>
            <person name="Sykes S."/>
            <person name="White J."/>
            <person name="Yandava C."/>
            <person name="Izard J."/>
            <person name="Blanton J.M."/>
            <person name="Baranova O.V."/>
            <person name="Tanner A.C."/>
            <person name="Dewhirst F.E."/>
            <person name="Haas B."/>
            <person name="Nusbaum C."/>
            <person name="Birren B."/>
        </authorList>
    </citation>
    <scope>NUCLEOTIDE SEQUENCE [LARGE SCALE GENOMIC DNA]</scope>
    <source>
        <strain evidence="6">ATCC 35896 / D40 B5</strain>
    </source>
</reference>
<dbReference type="SMART" id="SM00116">
    <property type="entry name" value="CBS"/>
    <property type="match status" value="2"/>
</dbReference>
<dbReference type="InterPro" id="IPR046342">
    <property type="entry name" value="CBS_dom_sf"/>
</dbReference>
<evidence type="ECO:0000259" key="4">
    <source>
        <dbReference type="PROSITE" id="PS51671"/>
    </source>
</evidence>
<dbReference type="PANTHER" id="PTHR13780:SF35">
    <property type="entry name" value="LD22662P"/>
    <property type="match status" value="1"/>
</dbReference>
<dbReference type="CDD" id="cd02205">
    <property type="entry name" value="CBS_pair_SF"/>
    <property type="match status" value="1"/>
</dbReference>
<dbReference type="SUPFAM" id="SSF54631">
    <property type="entry name" value="CBS-domain pair"/>
    <property type="match status" value="1"/>
</dbReference>
<gene>
    <name evidence="5" type="ordered locus">HMPREF0389_00578</name>
</gene>
<dbReference type="InterPro" id="IPR050511">
    <property type="entry name" value="AMPK_gamma/SDS23_families"/>
</dbReference>
<keyword evidence="2" id="KW-0129">CBS domain</keyword>
<dbReference type="InterPro" id="IPR045865">
    <property type="entry name" value="ACT-like_dom_sf"/>
</dbReference>
<accession>D6GSM0</accession>
<dbReference type="PROSITE" id="PS51371">
    <property type="entry name" value="CBS"/>
    <property type="match status" value="2"/>
</dbReference>
<keyword evidence="1" id="KW-0677">Repeat</keyword>
<dbReference type="eggNOG" id="COG1253">
    <property type="taxonomic scope" value="Bacteria"/>
</dbReference>
<dbReference type="STRING" id="546269.HMPREF0389_00578"/>
<evidence type="ECO:0000256" key="2">
    <source>
        <dbReference type="PROSITE-ProRule" id="PRU00703"/>
    </source>
</evidence>
<evidence type="ECO:0000313" key="5">
    <source>
        <dbReference type="EMBL" id="EFE28661.1"/>
    </source>
</evidence>
<evidence type="ECO:0000313" key="6">
    <source>
        <dbReference type="Proteomes" id="UP000007468"/>
    </source>
</evidence>
<dbReference type="Pfam" id="PF01842">
    <property type="entry name" value="ACT"/>
    <property type="match status" value="1"/>
</dbReference>
<dbReference type="SUPFAM" id="SSF55021">
    <property type="entry name" value="ACT-like"/>
    <property type="match status" value="1"/>
</dbReference>
<dbReference type="RefSeq" id="WP_014262619.1">
    <property type="nucleotide sequence ID" value="NC_016630.1"/>
</dbReference>
<dbReference type="PROSITE" id="PS51671">
    <property type="entry name" value="ACT"/>
    <property type="match status" value="1"/>
</dbReference>
<dbReference type="Pfam" id="PF00571">
    <property type="entry name" value="CBS"/>
    <property type="match status" value="2"/>
</dbReference>
<dbReference type="PANTHER" id="PTHR13780">
    <property type="entry name" value="AMP-ACTIVATED PROTEIN KINASE, GAMMA REGULATORY SUBUNIT"/>
    <property type="match status" value="1"/>
</dbReference>
<dbReference type="Gene3D" id="3.10.580.10">
    <property type="entry name" value="CBS-domain"/>
    <property type="match status" value="1"/>
</dbReference>
<keyword evidence="6" id="KW-1185">Reference proteome</keyword>
<evidence type="ECO:0000259" key="3">
    <source>
        <dbReference type="PROSITE" id="PS51371"/>
    </source>
</evidence>
<name>D6GSM0_FILAD</name>
<protein>
    <submittedName>
        <fullName evidence="5">CBS domain protein</fullName>
    </submittedName>
</protein>
<feature type="domain" description="CBS" evidence="3">
    <location>
        <begin position="7"/>
        <end position="66"/>
    </location>
</feature>
<dbReference type="Proteomes" id="UP000007468">
    <property type="component" value="Chromosome"/>
</dbReference>
<dbReference type="EMBL" id="CP002390">
    <property type="protein sequence ID" value="EFE28661.1"/>
    <property type="molecule type" value="Genomic_DNA"/>
</dbReference>
<feature type="domain" description="CBS" evidence="3">
    <location>
        <begin position="80"/>
        <end position="139"/>
    </location>
</feature>
<dbReference type="PATRIC" id="fig|546269.5.peg.1053"/>
<evidence type="ECO:0000256" key="1">
    <source>
        <dbReference type="ARBA" id="ARBA00022737"/>
    </source>
</evidence>
<dbReference type="KEGG" id="faa:HMPREF0389_00578"/>
<feature type="domain" description="ACT" evidence="4">
    <location>
        <begin position="140"/>
        <end position="213"/>
    </location>
</feature>
<dbReference type="CDD" id="cd02116">
    <property type="entry name" value="ACT"/>
    <property type="match status" value="1"/>
</dbReference>
<dbReference type="InterPro" id="IPR002912">
    <property type="entry name" value="ACT_dom"/>
</dbReference>
<dbReference type="AlphaFoldDB" id="D6GSM0"/>
<sequence length="213" mass="24014">MITRTIMTPEHQLIKLSPKQTLEEGLKIISDNSFLSLPVVEDKKFLGVLHAKNILEDLFLKRANEEEVSAMLKDPLEKHMSVNKAIALDTDYIETVAEKFSVNNISFVPIVNKKDEFLGIVTQKAIFGLVVRVYGLKDAKVVIHADDFVGVLSNITRIIEKHGANITNIIQYNTDVMGITEISIRLKGEQLPLLVEKLKERGIKVHEFTPQVQ</sequence>
<dbReference type="Gene3D" id="3.30.70.260">
    <property type="match status" value="1"/>
</dbReference>
<proteinExistence type="predicted"/>
<dbReference type="OrthoDB" id="1706107at2"/>